<dbReference type="InterPro" id="IPR013783">
    <property type="entry name" value="Ig-like_fold"/>
</dbReference>
<dbReference type="SMART" id="SM00408">
    <property type="entry name" value="IGc2"/>
    <property type="match status" value="5"/>
</dbReference>
<reference evidence="14 15" key="1">
    <citation type="submission" date="2019-08" db="EMBL/GenBank/DDBJ databases">
        <title>The genome of the soybean aphid Biotype 1, its phylome, world population structure and adaptation to the North American continent.</title>
        <authorList>
            <person name="Giordano R."/>
            <person name="Donthu R.K."/>
            <person name="Hernandez A.G."/>
            <person name="Wright C.L."/>
            <person name="Zimin A.V."/>
        </authorList>
    </citation>
    <scope>NUCLEOTIDE SEQUENCE [LARGE SCALE GENOMIC DNA]</scope>
    <source>
        <tissue evidence="14">Whole aphids</tissue>
    </source>
</reference>
<name>A0A6G0U8X9_APHGL</name>
<keyword evidence="8" id="KW-1015">Disulfide bond</keyword>
<evidence type="ECO:0000256" key="3">
    <source>
        <dbReference type="ARBA" id="ARBA00022729"/>
    </source>
</evidence>
<evidence type="ECO:0000259" key="13">
    <source>
        <dbReference type="PROSITE" id="PS50853"/>
    </source>
</evidence>
<sequence>MQLRIGCWGEGCLDQNFNSSVHILASATKYVCMYEWMYFWSCIELKSKSRKYSVVEKKTKSISDSEKVNQENCSKRIDDPRYNVIAKEPSLIIRPTQPKQTKPIGSSLILNCQPDVDQPEFITNLKWLDPQNRTIDQTSTAGAHVTTTFTSSNNLGLVITGLTEADVGTYTCTATYSNSEYLVRSVIVDNDITWVDAPTEQYPIAGTSYKVRCKVKANPAPLVDWYKEDTRIQDGNGFVKDIDGLLIQNVTAEDDGLYKCRAIVLDTGNILDRDIRVEVHIPPTFAPDQVSQLEVVEGEMASVRCAANGKPEPKVTWIHMPDQRDLSEGTERYSVNKLTGVLSLNRISRTDNGQFKCVANNAAGQIERLVNVVVLIKPEVLDVTNVSVPINTEARVKCSANGNPLPSIMFRRVGTNVVIKPGIEDYRISVEHDTMGDLATATLVIKHLNRSDDGLYTCIASNKGGEARKNGHLTVEFPPVYASNMVKEVWTWNRKPVNLSCISESLPNASITWLLNNRIIEDDINVRKFGKGPYSDLLVTPIDQTYYGVYTCLTKNIHGENNIQITLREARRPSKVSQTKFEVVTATTISFGFVGPTDTGGIKIKAYAVQYKEMSQTWEEARNKSWPVDTPYILESLEAHRTYQFRFAAINDVGTSDWGSQEQRTMPKRSAPEEPKILVIKDVDTEDYINSPYGNSYEVNWKIPADNGEPINLYNVHYCVTDKVNTVWTVRRDSCRSEDLRSPDKTAFLMDNLNANTFYKVEVRAHNEIGFSVPSELVFKTATEQTAKVAVINAAATVNRLAVRNCIVALSALSLAASFGGNRCCYHVVRFSLSVDIPPMQPPYPNRLSSVVIISIVLAVLFTILVVIDVSCYFTNNTGILYILFGMCCRKKKRDEDAKLGSLYGWRFPLPYCNNSTGESSSNGNGSSYTSDVEKVPLPDMNFVFEGKELLTNGNTYQSNNLRIEPTEMLKKDTEVEYDVKRSVSQTRFVGKDSAV</sequence>
<keyword evidence="3" id="KW-0732">Signal</keyword>
<dbReference type="InterPro" id="IPR036179">
    <property type="entry name" value="Ig-like_dom_sf"/>
</dbReference>
<dbReference type="SUPFAM" id="SSF49265">
    <property type="entry name" value="Fibronectin type III"/>
    <property type="match status" value="1"/>
</dbReference>
<dbReference type="Pfam" id="PF00041">
    <property type="entry name" value="fn3"/>
    <property type="match status" value="2"/>
</dbReference>
<dbReference type="PROSITE" id="PS50835">
    <property type="entry name" value="IG_LIKE"/>
    <property type="match status" value="5"/>
</dbReference>
<dbReference type="Proteomes" id="UP000475862">
    <property type="component" value="Unassembled WGS sequence"/>
</dbReference>
<evidence type="ECO:0000256" key="11">
    <source>
        <dbReference type="SAM" id="Phobius"/>
    </source>
</evidence>
<evidence type="ECO:0000256" key="1">
    <source>
        <dbReference type="ARBA" id="ARBA00004167"/>
    </source>
</evidence>
<dbReference type="InterPro" id="IPR013098">
    <property type="entry name" value="Ig_I-set"/>
</dbReference>
<dbReference type="GO" id="GO:0005886">
    <property type="term" value="C:plasma membrane"/>
    <property type="evidence" value="ECO:0007669"/>
    <property type="project" value="UniProtKB-ARBA"/>
</dbReference>
<feature type="domain" description="Ig-like" evidence="12">
    <location>
        <begin position="89"/>
        <end position="189"/>
    </location>
</feature>
<evidence type="ECO:0000313" key="14">
    <source>
        <dbReference type="EMBL" id="KAE9544676.1"/>
    </source>
</evidence>
<evidence type="ECO:0000256" key="4">
    <source>
        <dbReference type="ARBA" id="ARBA00022737"/>
    </source>
</evidence>
<dbReference type="GO" id="GO:0045214">
    <property type="term" value="P:sarcomere organization"/>
    <property type="evidence" value="ECO:0007669"/>
    <property type="project" value="TreeGrafter"/>
</dbReference>
<dbReference type="SUPFAM" id="SSF48726">
    <property type="entry name" value="Immunoglobulin"/>
    <property type="match status" value="5"/>
</dbReference>
<evidence type="ECO:0000256" key="7">
    <source>
        <dbReference type="ARBA" id="ARBA00023136"/>
    </source>
</evidence>
<feature type="domain" description="Fibronectin type-III" evidence="13">
    <location>
        <begin position="671"/>
        <end position="786"/>
    </location>
</feature>
<evidence type="ECO:0000313" key="15">
    <source>
        <dbReference type="Proteomes" id="UP000475862"/>
    </source>
</evidence>
<keyword evidence="6 11" id="KW-1133">Transmembrane helix</keyword>
<keyword evidence="5" id="KW-0130">Cell adhesion</keyword>
<keyword evidence="4" id="KW-0677">Repeat</keyword>
<evidence type="ECO:0000256" key="9">
    <source>
        <dbReference type="ARBA" id="ARBA00023180"/>
    </source>
</evidence>
<feature type="domain" description="Ig-like" evidence="12">
    <location>
        <begin position="206"/>
        <end position="262"/>
    </location>
</feature>
<dbReference type="PRINTS" id="PR01838">
    <property type="entry name" value="NCAMFAMILY"/>
</dbReference>
<dbReference type="InterPro" id="IPR050964">
    <property type="entry name" value="Striated_Muscle_Regulatory"/>
</dbReference>
<keyword evidence="9" id="KW-0325">Glycoprotein</keyword>
<dbReference type="SMART" id="SM00060">
    <property type="entry name" value="FN3"/>
    <property type="match status" value="2"/>
</dbReference>
<dbReference type="CDD" id="cd00063">
    <property type="entry name" value="FN3"/>
    <property type="match status" value="2"/>
</dbReference>
<evidence type="ECO:0000256" key="5">
    <source>
        <dbReference type="ARBA" id="ARBA00022889"/>
    </source>
</evidence>
<dbReference type="GO" id="GO:0031430">
    <property type="term" value="C:M band"/>
    <property type="evidence" value="ECO:0007669"/>
    <property type="project" value="TreeGrafter"/>
</dbReference>
<feature type="domain" description="Ig-like" evidence="12">
    <location>
        <begin position="283"/>
        <end position="371"/>
    </location>
</feature>
<organism evidence="14 15">
    <name type="scientific">Aphis glycines</name>
    <name type="common">Soybean aphid</name>
    <dbReference type="NCBI Taxonomy" id="307491"/>
    <lineage>
        <taxon>Eukaryota</taxon>
        <taxon>Metazoa</taxon>
        <taxon>Ecdysozoa</taxon>
        <taxon>Arthropoda</taxon>
        <taxon>Hexapoda</taxon>
        <taxon>Insecta</taxon>
        <taxon>Pterygota</taxon>
        <taxon>Neoptera</taxon>
        <taxon>Paraneoptera</taxon>
        <taxon>Hemiptera</taxon>
        <taxon>Sternorrhyncha</taxon>
        <taxon>Aphidomorpha</taxon>
        <taxon>Aphidoidea</taxon>
        <taxon>Aphididae</taxon>
        <taxon>Aphidini</taxon>
        <taxon>Aphis</taxon>
        <taxon>Aphis</taxon>
    </lineage>
</organism>
<dbReference type="InterPro" id="IPR009138">
    <property type="entry name" value="Neural_cell_adh"/>
</dbReference>
<comment type="caution">
    <text evidence="14">The sequence shown here is derived from an EMBL/GenBank/DDBJ whole genome shotgun (WGS) entry which is preliminary data.</text>
</comment>
<dbReference type="InterPro" id="IPR003598">
    <property type="entry name" value="Ig_sub2"/>
</dbReference>
<feature type="domain" description="Ig-like" evidence="12">
    <location>
        <begin position="478"/>
        <end position="568"/>
    </location>
</feature>
<evidence type="ECO:0000256" key="8">
    <source>
        <dbReference type="ARBA" id="ARBA00023157"/>
    </source>
</evidence>
<proteinExistence type="predicted"/>
<evidence type="ECO:0000259" key="12">
    <source>
        <dbReference type="PROSITE" id="PS50835"/>
    </source>
</evidence>
<dbReference type="InterPro" id="IPR007110">
    <property type="entry name" value="Ig-like_dom"/>
</dbReference>
<accession>A0A6G0U8X9</accession>
<dbReference type="PANTHER" id="PTHR13817">
    <property type="entry name" value="TITIN"/>
    <property type="match status" value="1"/>
</dbReference>
<dbReference type="PROSITE" id="PS50853">
    <property type="entry name" value="FN3"/>
    <property type="match status" value="2"/>
</dbReference>
<dbReference type="OrthoDB" id="10056271at2759"/>
<dbReference type="InterPro" id="IPR003961">
    <property type="entry name" value="FN3_dom"/>
</dbReference>
<keyword evidence="15" id="KW-1185">Reference proteome</keyword>
<dbReference type="Pfam" id="PF07679">
    <property type="entry name" value="I-set"/>
    <property type="match status" value="3"/>
</dbReference>
<protein>
    <recommendedName>
        <fullName evidence="16">Fasciclin 2</fullName>
    </recommendedName>
</protein>
<evidence type="ECO:0000256" key="10">
    <source>
        <dbReference type="ARBA" id="ARBA00023319"/>
    </source>
</evidence>
<comment type="subcellular location">
    <subcellularLocation>
        <location evidence="1">Membrane</location>
        <topology evidence="1">Single-pass membrane protein</topology>
    </subcellularLocation>
</comment>
<keyword evidence="2 11" id="KW-0812">Transmembrane</keyword>
<evidence type="ECO:0000256" key="2">
    <source>
        <dbReference type="ARBA" id="ARBA00022692"/>
    </source>
</evidence>
<dbReference type="EMBL" id="VYZN01000001">
    <property type="protein sequence ID" value="KAE9544676.1"/>
    <property type="molecule type" value="Genomic_DNA"/>
</dbReference>
<dbReference type="SMART" id="SM00409">
    <property type="entry name" value="IG"/>
    <property type="match status" value="5"/>
</dbReference>
<keyword evidence="10" id="KW-0393">Immunoglobulin domain</keyword>
<dbReference type="FunFam" id="2.60.40.10:FF:000032">
    <property type="entry name" value="palladin isoform X1"/>
    <property type="match status" value="2"/>
</dbReference>
<dbReference type="CDD" id="cd00096">
    <property type="entry name" value="Ig"/>
    <property type="match status" value="1"/>
</dbReference>
<evidence type="ECO:0008006" key="16">
    <source>
        <dbReference type="Google" id="ProtNLM"/>
    </source>
</evidence>
<dbReference type="PANTHER" id="PTHR13817:SF73">
    <property type="entry name" value="FIBRONECTIN TYPE-III DOMAIN-CONTAINING PROTEIN"/>
    <property type="match status" value="1"/>
</dbReference>
<dbReference type="Gene3D" id="2.60.40.10">
    <property type="entry name" value="Immunoglobulins"/>
    <property type="match status" value="7"/>
</dbReference>
<dbReference type="Pfam" id="PF00047">
    <property type="entry name" value="ig"/>
    <property type="match status" value="1"/>
</dbReference>
<evidence type="ECO:0000256" key="6">
    <source>
        <dbReference type="ARBA" id="ARBA00022989"/>
    </source>
</evidence>
<dbReference type="GO" id="GO:0007155">
    <property type="term" value="P:cell adhesion"/>
    <property type="evidence" value="ECO:0007669"/>
    <property type="project" value="UniProtKB-KW"/>
</dbReference>
<dbReference type="InterPro" id="IPR003599">
    <property type="entry name" value="Ig_sub"/>
</dbReference>
<dbReference type="InterPro" id="IPR013151">
    <property type="entry name" value="Immunoglobulin_dom"/>
</dbReference>
<feature type="transmembrane region" description="Helical" evidence="11">
    <location>
        <begin position="851"/>
        <end position="884"/>
    </location>
</feature>
<feature type="domain" description="Fibronectin type-III" evidence="13">
    <location>
        <begin position="572"/>
        <end position="669"/>
    </location>
</feature>
<feature type="domain" description="Ig-like" evidence="12">
    <location>
        <begin position="378"/>
        <end position="474"/>
    </location>
</feature>
<dbReference type="InterPro" id="IPR036116">
    <property type="entry name" value="FN3_sf"/>
</dbReference>
<gene>
    <name evidence="14" type="ORF">AGLY_000218</name>
</gene>
<dbReference type="AlphaFoldDB" id="A0A6G0U8X9"/>
<keyword evidence="7 11" id="KW-0472">Membrane</keyword>